<reference evidence="2 3" key="1">
    <citation type="submission" date="2021-03" db="EMBL/GenBank/DDBJ databases">
        <title>Genomic Encyclopedia of Type Strains, Phase IV (KMG-IV): sequencing the most valuable type-strain genomes for metagenomic binning, comparative biology and taxonomic classification.</title>
        <authorList>
            <person name="Goeker M."/>
        </authorList>
    </citation>
    <scope>NUCLEOTIDE SEQUENCE [LARGE SCALE GENOMIC DNA]</scope>
    <source>
        <strain evidence="2 3">DSM 26048</strain>
    </source>
</reference>
<feature type="domain" description="Ribosomal RNA large subunit methyltransferase K/L-like methyltransferase" evidence="1">
    <location>
        <begin position="152"/>
        <end position="250"/>
    </location>
</feature>
<dbReference type="InterPro" id="IPR029063">
    <property type="entry name" value="SAM-dependent_MTases_sf"/>
</dbReference>
<dbReference type="SUPFAM" id="SSF53335">
    <property type="entry name" value="S-adenosyl-L-methionine-dependent methyltransferases"/>
    <property type="match status" value="1"/>
</dbReference>
<dbReference type="EMBL" id="JAGGLB010000069">
    <property type="protein sequence ID" value="MBP1997072.1"/>
    <property type="molecule type" value="Genomic_DNA"/>
</dbReference>
<keyword evidence="3" id="KW-1185">Reference proteome</keyword>
<organism evidence="2 3">
    <name type="scientific">Paenibacillus eucommiae</name>
    <dbReference type="NCBI Taxonomy" id="1355755"/>
    <lineage>
        <taxon>Bacteria</taxon>
        <taxon>Bacillati</taxon>
        <taxon>Bacillota</taxon>
        <taxon>Bacilli</taxon>
        <taxon>Bacillales</taxon>
        <taxon>Paenibacillaceae</taxon>
        <taxon>Paenibacillus</taxon>
    </lineage>
</organism>
<proteinExistence type="predicted"/>
<evidence type="ECO:0000259" key="1">
    <source>
        <dbReference type="Pfam" id="PF01170"/>
    </source>
</evidence>
<dbReference type="Gene3D" id="3.40.50.150">
    <property type="entry name" value="Vaccinia Virus protein VP39"/>
    <property type="match status" value="1"/>
</dbReference>
<dbReference type="Pfam" id="PF01170">
    <property type="entry name" value="UPF0020"/>
    <property type="match status" value="1"/>
</dbReference>
<sequence length="312" mass="34689">MLDAVSQTNYIYTFACHDEEQSLCHLELRSLFGVEPYEGYLMSTLKINASRSPYVKSRVEILYEGASIEEIAGRVKDIQLEGATFKVICIDCTASMDYREQRDAERQIGLHIRGTAEMRKPERLFGAVKLGDRWYFGDYTKNEAVWLQHNNKPQHYSTALSTRVARAIANIAVPHTMGIKAVDPCCGIGTVLVEALSIGIDIVGYDINPLAVRGARLNLAHFQMPAVVSQGNILSLEGDYDVVILDLPYNLCSVLPEDEQLLMLKAARRLSSQAVIITTGEIDSAIELAGFNITERGSVRKGSFVRQIIVCR</sequence>
<dbReference type="InterPro" id="IPR000241">
    <property type="entry name" value="RlmKL-like_Mtase"/>
</dbReference>
<evidence type="ECO:0000313" key="2">
    <source>
        <dbReference type="EMBL" id="MBP1997072.1"/>
    </source>
</evidence>
<dbReference type="PANTHER" id="PTHR14911">
    <property type="entry name" value="THUMP DOMAIN-CONTAINING"/>
    <property type="match status" value="1"/>
</dbReference>
<protein>
    <submittedName>
        <fullName evidence="2">tRNA G10 N-methylase Trm11</fullName>
    </submittedName>
</protein>
<accession>A0ABS4JB43</accession>
<dbReference type="Proteomes" id="UP001519287">
    <property type="component" value="Unassembled WGS sequence"/>
</dbReference>
<dbReference type="CDD" id="cd02440">
    <property type="entry name" value="AdoMet_MTases"/>
    <property type="match status" value="1"/>
</dbReference>
<dbReference type="PANTHER" id="PTHR14911:SF13">
    <property type="entry name" value="TRNA (GUANINE(6)-N2)-METHYLTRANSFERASE THUMP3"/>
    <property type="match status" value="1"/>
</dbReference>
<evidence type="ECO:0000313" key="3">
    <source>
        <dbReference type="Proteomes" id="UP001519287"/>
    </source>
</evidence>
<comment type="caution">
    <text evidence="2">The sequence shown here is derived from an EMBL/GenBank/DDBJ whole genome shotgun (WGS) entry which is preliminary data.</text>
</comment>
<gene>
    <name evidence="2" type="ORF">J2Z66_008750</name>
</gene>
<name>A0ABS4JB43_9BACL</name>